<dbReference type="InterPro" id="IPR029055">
    <property type="entry name" value="Ntn_hydrolases_N"/>
</dbReference>
<dbReference type="RefSeq" id="WP_054532860.1">
    <property type="nucleotide sequence ID" value="NZ_LGKP01000006.1"/>
</dbReference>
<dbReference type="Pfam" id="PF03417">
    <property type="entry name" value="AAT"/>
    <property type="match status" value="1"/>
</dbReference>
<dbReference type="STRING" id="70996.SE18_02605"/>
<dbReference type="InterPro" id="IPR047794">
    <property type="entry name" value="C45_proenzyme-like"/>
</dbReference>
<evidence type="ECO:0000259" key="1">
    <source>
        <dbReference type="Pfam" id="PF03417"/>
    </source>
</evidence>
<dbReference type="SUPFAM" id="SSF56235">
    <property type="entry name" value="N-terminal nucleophile aminohydrolases (Ntn hydrolases)"/>
    <property type="match status" value="1"/>
</dbReference>
<dbReference type="Proteomes" id="UP000050277">
    <property type="component" value="Unassembled WGS sequence"/>
</dbReference>
<evidence type="ECO:0000313" key="2">
    <source>
        <dbReference type="EMBL" id="KPL91335.1"/>
    </source>
</evidence>
<dbReference type="InterPro" id="IPR005079">
    <property type="entry name" value="Peptidase_C45_hydrolase"/>
</dbReference>
<proteinExistence type="predicted"/>
<evidence type="ECO:0000313" key="3">
    <source>
        <dbReference type="Proteomes" id="UP000050277"/>
    </source>
</evidence>
<keyword evidence="3" id="KW-1185">Reference proteome</keyword>
<name>A0A0P6YGI9_9CHLR</name>
<dbReference type="AlphaFoldDB" id="A0A0P6YGI9"/>
<comment type="caution">
    <text evidence="2">The sequence shown here is derived from an EMBL/GenBank/DDBJ whole genome shotgun (WGS) entry which is preliminary data.</text>
</comment>
<dbReference type="OrthoDB" id="8617387at2"/>
<dbReference type="PANTHER" id="PTHR34180">
    <property type="entry name" value="PEPTIDASE C45"/>
    <property type="match status" value="1"/>
</dbReference>
<dbReference type="PANTHER" id="PTHR34180:SF1">
    <property type="entry name" value="BETA-ALANYL-DOPAMINE_CARCININE HYDROLASE"/>
    <property type="match status" value="1"/>
</dbReference>
<sequence>MYRFLQLIGSPSEIGRYLASMLQRVKSPFRSSSWEHDLAFLAECAAIIRHTHSALWYELASFADAFDAPAERSLFLRAAALPQACSAVAWQHSSGQVFVGRNYDFYINMPTRDLLATHSSYGYKHIGMNGGLVGGRYDGINEHGLFVGLHKVMADRQEHLQPGVPFHLLPRLALDLCTSTAEVISLFRELPQLSSFNYTVADRHGRFARLECYPGQPIGVLEADTLLATTNHFNHPDLSPLQGRRPLSDSKAREAFLCAAVGHEYGDPWLQTAQTMSDHQIPLCCHKEFSSTLWSGLYELTQQRVAYSFGAPCQVGYRELEF</sequence>
<protein>
    <recommendedName>
        <fullName evidence="1">Peptidase C45 hydrolase domain-containing protein</fullName>
    </recommendedName>
</protein>
<gene>
    <name evidence="2" type="ORF">SE18_02605</name>
</gene>
<reference evidence="2 3" key="1">
    <citation type="submission" date="2015-07" db="EMBL/GenBank/DDBJ databases">
        <title>Whole genome sequence of Herpetosiphon geysericola DSM 7119.</title>
        <authorList>
            <person name="Hemp J."/>
            <person name="Ward L.M."/>
            <person name="Pace L.A."/>
            <person name="Fischer W.W."/>
        </authorList>
    </citation>
    <scope>NUCLEOTIDE SEQUENCE [LARGE SCALE GENOMIC DNA]</scope>
    <source>
        <strain evidence="2 3">DSM 7119</strain>
    </source>
</reference>
<dbReference type="Gene3D" id="3.60.60.10">
    <property type="entry name" value="Penicillin V Acylase, Chain A"/>
    <property type="match status" value="1"/>
</dbReference>
<accession>A0A0P6YGI9</accession>
<feature type="domain" description="Peptidase C45 hydrolase" evidence="1">
    <location>
        <begin position="91"/>
        <end position="312"/>
    </location>
</feature>
<dbReference type="NCBIfam" id="NF040521">
    <property type="entry name" value="C45_proenzyme"/>
    <property type="match status" value="1"/>
</dbReference>
<dbReference type="InterPro" id="IPR047801">
    <property type="entry name" value="Peptidase_C45"/>
</dbReference>
<organism evidence="2 3">
    <name type="scientific">Herpetosiphon geysericola</name>
    <dbReference type="NCBI Taxonomy" id="70996"/>
    <lineage>
        <taxon>Bacteria</taxon>
        <taxon>Bacillati</taxon>
        <taxon>Chloroflexota</taxon>
        <taxon>Chloroflexia</taxon>
        <taxon>Herpetosiphonales</taxon>
        <taxon>Herpetosiphonaceae</taxon>
        <taxon>Herpetosiphon</taxon>
    </lineage>
</organism>
<dbReference type="EMBL" id="LGKP01000006">
    <property type="protein sequence ID" value="KPL91335.1"/>
    <property type="molecule type" value="Genomic_DNA"/>
</dbReference>